<dbReference type="GeneID" id="81365168"/>
<evidence type="ECO:0000256" key="4">
    <source>
        <dbReference type="ARBA" id="ARBA00023242"/>
    </source>
</evidence>
<organism evidence="6 7">
    <name type="scientific">Penicillium cosmopolitanum</name>
    <dbReference type="NCBI Taxonomy" id="1131564"/>
    <lineage>
        <taxon>Eukaryota</taxon>
        <taxon>Fungi</taxon>
        <taxon>Dikarya</taxon>
        <taxon>Ascomycota</taxon>
        <taxon>Pezizomycotina</taxon>
        <taxon>Eurotiomycetes</taxon>
        <taxon>Eurotiomycetidae</taxon>
        <taxon>Eurotiales</taxon>
        <taxon>Aspergillaceae</taxon>
        <taxon>Penicillium</taxon>
    </lineage>
</organism>
<evidence type="ECO:0000256" key="1">
    <source>
        <dbReference type="ARBA" id="ARBA00004123"/>
    </source>
</evidence>
<evidence type="ECO:0000313" key="7">
    <source>
        <dbReference type="Proteomes" id="UP001147747"/>
    </source>
</evidence>
<feature type="compositionally biased region" description="Basic and acidic residues" evidence="5">
    <location>
        <begin position="278"/>
        <end position="293"/>
    </location>
</feature>
<dbReference type="AlphaFoldDB" id="A0A9X0BCH8"/>
<comment type="caution">
    <text evidence="6">The sequence shown here is derived from an EMBL/GenBank/DDBJ whole genome shotgun (WGS) entry which is preliminary data.</text>
</comment>
<dbReference type="PROSITE" id="PS50096">
    <property type="entry name" value="IQ"/>
    <property type="match status" value="1"/>
</dbReference>
<evidence type="ECO:0000256" key="2">
    <source>
        <dbReference type="ARBA" id="ARBA00004496"/>
    </source>
</evidence>
<dbReference type="RefSeq" id="XP_056491983.1">
    <property type="nucleotide sequence ID" value="XM_056626188.1"/>
</dbReference>
<keyword evidence="3" id="KW-0963">Cytoplasm</keyword>
<feature type="region of interest" description="Disordered" evidence="5">
    <location>
        <begin position="97"/>
        <end position="120"/>
    </location>
</feature>
<dbReference type="PANTHER" id="PTHR31250">
    <property type="entry name" value="IQ DOMAIN-CONTAINING PROTEIN IQM3"/>
    <property type="match status" value="1"/>
</dbReference>
<sequence length="490" mass="55594">MPRSREPPPATQQTLGNDVTGHQEVQAAGTIQRVYRGYRTRRELQGNNLTAASRWMEKTHQSSIQYPENPAPTECDSAPSPARKNWQRAVSVAIQAGATGDSISSAPPTRNDNSNHREEKREVTKIMDLPYFLEMVDGKHRHGSHLRAYHAVWKDSPSSENFFYWLDYGEGKDVEVPRCSREKLERDQVRYLSPEERLKYLVKVDDAGMFRWAKNDELVQTNSKRFKDSMQGVVHVQDGATPYKGNIEISSPHSPSPSSSSSPSPSPSPPATSSPTTVKDKENDDPRLTTREDYELNKAVSKFSRIKPTAIYDHFAGSFSTKDDMWIFVADTSFRIYIGIKEPGAFQHSSFLRGGRISAAGMLKIKNGQLRSLAPLSGHYRPHLANFRAFHHSLQERGVDLSRVSISKSYAILAGIEGYTLTKKKLHNVHEKLDTAKDTTKDNVKDKLQKLHLSPHRIQRQVRVENWRSNSPGIRPMYDWPEKHKLHGTW</sequence>
<keyword evidence="7" id="KW-1185">Reference proteome</keyword>
<proteinExistence type="predicted"/>
<accession>A0A9X0BCH8</accession>
<dbReference type="GO" id="GO:0005634">
    <property type="term" value="C:nucleus"/>
    <property type="evidence" value="ECO:0007669"/>
    <property type="project" value="UniProtKB-SubCell"/>
</dbReference>
<evidence type="ECO:0008006" key="8">
    <source>
        <dbReference type="Google" id="ProtNLM"/>
    </source>
</evidence>
<dbReference type="EMBL" id="JAPZBU010000004">
    <property type="protein sequence ID" value="KAJ5407668.1"/>
    <property type="molecule type" value="Genomic_DNA"/>
</dbReference>
<evidence type="ECO:0000313" key="6">
    <source>
        <dbReference type="EMBL" id="KAJ5407668.1"/>
    </source>
</evidence>
<keyword evidence="4" id="KW-0539">Nucleus</keyword>
<dbReference type="OrthoDB" id="7344096at2759"/>
<comment type="subcellular location">
    <subcellularLocation>
        <location evidence="2">Cytoplasm</location>
    </subcellularLocation>
    <subcellularLocation>
        <location evidence="1">Nucleus</location>
    </subcellularLocation>
</comment>
<reference evidence="6" key="1">
    <citation type="submission" date="2022-12" db="EMBL/GenBank/DDBJ databases">
        <authorList>
            <person name="Petersen C."/>
        </authorList>
    </citation>
    <scope>NUCLEOTIDE SEQUENCE</scope>
    <source>
        <strain evidence="6">IBT 29677</strain>
    </source>
</reference>
<dbReference type="CDD" id="cd23767">
    <property type="entry name" value="IQCD"/>
    <property type="match status" value="1"/>
</dbReference>
<feature type="compositionally biased region" description="Polar residues" evidence="5">
    <location>
        <begin position="101"/>
        <end position="112"/>
    </location>
</feature>
<dbReference type="PANTHER" id="PTHR31250:SF27">
    <property type="entry name" value="IQ DOMAIN-CONTAINING PROTEIN IQM5"/>
    <property type="match status" value="1"/>
</dbReference>
<gene>
    <name evidence="6" type="ORF">N7509_001551</name>
</gene>
<reference evidence="6" key="2">
    <citation type="journal article" date="2023" name="IMA Fungus">
        <title>Comparative genomic study of the Penicillium genus elucidates a diverse pangenome and 15 lateral gene transfer events.</title>
        <authorList>
            <person name="Petersen C."/>
            <person name="Sorensen T."/>
            <person name="Nielsen M.R."/>
            <person name="Sondergaard T.E."/>
            <person name="Sorensen J.L."/>
            <person name="Fitzpatrick D.A."/>
            <person name="Frisvad J.C."/>
            <person name="Nielsen K.L."/>
        </authorList>
    </citation>
    <scope>NUCLEOTIDE SEQUENCE</scope>
    <source>
        <strain evidence="6">IBT 29677</strain>
    </source>
</reference>
<name>A0A9X0BCH8_9EURO</name>
<feature type="region of interest" description="Disordered" evidence="5">
    <location>
        <begin position="242"/>
        <end position="293"/>
    </location>
</feature>
<feature type="region of interest" description="Disordered" evidence="5">
    <location>
        <begin position="1"/>
        <end position="28"/>
    </location>
</feature>
<feature type="compositionally biased region" description="Low complexity" evidence="5">
    <location>
        <begin position="250"/>
        <end position="263"/>
    </location>
</feature>
<dbReference type="GO" id="GO:0005737">
    <property type="term" value="C:cytoplasm"/>
    <property type="evidence" value="ECO:0007669"/>
    <property type="project" value="UniProtKB-SubCell"/>
</dbReference>
<evidence type="ECO:0000256" key="3">
    <source>
        <dbReference type="ARBA" id="ARBA00022490"/>
    </source>
</evidence>
<evidence type="ECO:0000256" key="5">
    <source>
        <dbReference type="SAM" id="MobiDB-lite"/>
    </source>
</evidence>
<protein>
    <recommendedName>
        <fullName evidence="8">IQ calmodulin-binding motif protein</fullName>
    </recommendedName>
</protein>
<dbReference type="Proteomes" id="UP001147747">
    <property type="component" value="Unassembled WGS sequence"/>
</dbReference>
<feature type="region of interest" description="Disordered" evidence="5">
    <location>
        <begin position="46"/>
        <end position="84"/>
    </location>
</feature>
<dbReference type="InterPro" id="IPR044159">
    <property type="entry name" value="IQM"/>
</dbReference>